<evidence type="ECO:0000256" key="1">
    <source>
        <dbReference type="ARBA" id="ARBA00008614"/>
    </source>
</evidence>
<gene>
    <name evidence="6" type="ORF">Taro_030839</name>
</gene>
<dbReference type="PROSITE" id="PS51320">
    <property type="entry name" value="TIFY"/>
    <property type="match status" value="1"/>
</dbReference>
<accession>A0A843VMD9</accession>
<sequence length="174" mass="19074">MSKSYVEIDFFEMERRKNAASKPSSPEFAPSSFRGIQNLVSRINPQLLKTAMSAGRAWSSDNTPAWAPTSSIPPSPTRTALTSPLPAVYNPVSRCSCVCPTADSTAPLSIIYNGTVTVFDVPHDKALAIMRIAEMGLLEKPAEDSVLDGNQVAGDLPMARRKSLLRFFEKRKER</sequence>
<dbReference type="GO" id="GO:2000022">
    <property type="term" value="P:regulation of jasmonic acid mediated signaling pathway"/>
    <property type="evidence" value="ECO:0007669"/>
    <property type="project" value="UniProtKB-UniRule"/>
</dbReference>
<evidence type="ECO:0000256" key="4">
    <source>
        <dbReference type="RuleBase" id="RU369065"/>
    </source>
</evidence>
<protein>
    <recommendedName>
        <fullName evidence="4">Protein TIFY</fullName>
    </recommendedName>
    <alternativeName>
        <fullName evidence="4">Jasmonate ZIM domain-containing protein</fullName>
    </alternativeName>
</protein>
<comment type="similarity">
    <text evidence="1 4">Belongs to the TIFY/JAZ family.</text>
</comment>
<dbReference type="GO" id="GO:0005634">
    <property type="term" value="C:nucleus"/>
    <property type="evidence" value="ECO:0007669"/>
    <property type="project" value="UniProtKB-SubCell"/>
</dbReference>
<dbReference type="EMBL" id="NMUH01002146">
    <property type="protein sequence ID" value="MQL98131.1"/>
    <property type="molecule type" value="Genomic_DNA"/>
</dbReference>
<dbReference type="InterPro" id="IPR010399">
    <property type="entry name" value="Tify_dom"/>
</dbReference>
<evidence type="ECO:0000256" key="3">
    <source>
        <dbReference type="ARBA" id="ARBA00022843"/>
    </source>
</evidence>
<dbReference type="OrthoDB" id="1914366at2759"/>
<dbReference type="Pfam" id="PF06200">
    <property type="entry name" value="tify"/>
    <property type="match status" value="1"/>
</dbReference>
<reference evidence="6" key="1">
    <citation type="submission" date="2017-07" db="EMBL/GenBank/DDBJ databases">
        <title>Taro Niue Genome Assembly and Annotation.</title>
        <authorList>
            <person name="Atibalentja N."/>
            <person name="Keating K."/>
            <person name="Fields C.J."/>
        </authorList>
    </citation>
    <scope>NUCLEOTIDE SEQUENCE</scope>
    <source>
        <strain evidence="6">Niue_2</strain>
        <tissue evidence="6">Leaf</tissue>
    </source>
</reference>
<comment type="function">
    <text evidence="4">Repressor of jasmonate responses.</text>
</comment>
<dbReference type="GO" id="GO:0009611">
    <property type="term" value="P:response to wounding"/>
    <property type="evidence" value="ECO:0007669"/>
    <property type="project" value="UniProtKB-UniRule"/>
</dbReference>
<dbReference type="InterPro" id="IPR018467">
    <property type="entry name" value="CCT_CS"/>
</dbReference>
<evidence type="ECO:0000313" key="6">
    <source>
        <dbReference type="EMBL" id="MQL98131.1"/>
    </source>
</evidence>
<comment type="subcellular location">
    <subcellularLocation>
        <location evidence="4">Nucleus</location>
    </subcellularLocation>
</comment>
<dbReference type="SMART" id="SM00979">
    <property type="entry name" value="TIFY"/>
    <property type="match status" value="1"/>
</dbReference>
<keyword evidence="2 4" id="KW-1184">Jasmonic acid signaling pathway</keyword>
<feature type="domain" description="Tify" evidence="5">
    <location>
        <begin position="101"/>
        <end position="135"/>
    </location>
</feature>
<name>A0A843VMD9_COLES</name>
<proteinExistence type="inferred from homology"/>
<organism evidence="6 7">
    <name type="scientific">Colocasia esculenta</name>
    <name type="common">Wild taro</name>
    <name type="synonym">Arum esculentum</name>
    <dbReference type="NCBI Taxonomy" id="4460"/>
    <lineage>
        <taxon>Eukaryota</taxon>
        <taxon>Viridiplantae</taxon>
        <taxon>Streptophyta</taxon>
        <taxon>Embryophyta</taxon>
        <taxon>Tracheophyta</taxon>
        <taxon>Spermatophyta</taxon>
        <taxon>Magnoliopsida</taxon>
        <taxon>Liliopsida</taxon>
        <taxon>Araceae</taxon>
        <taxon>Aroideae</taxon>
        <taxon>Colocasieae</taxon>
        <taxon>Colocasia</taxon>
    </lineage>
</organism>
<evidence type="ECO:0000256" key="2">
    <source>
        <dbReference type="ARBA" id="ARBA00022819"/>
    </source>
</evidence>
<keyword evidence="7" id="KW-1185">Reference proteome</keyword>
<dbReference type="InterPro" id="IPR040390">
    <property type="entry name" value="TIFY/JAZ"/>
</dbReference>
<comment type="caution">
    <text evidence="6">The sequence shown here is derived from an EMBL/GenBank/DDBJ whole genome shotgun (WGS) entry which is preliminary data.</text>
</comment>
<dbReference type="Pfam" id="PF09425">
    <property type="entry name" value="Jas_motif"/>
    <property type="match status" value="1"/>
</dbReference>
<dbReference type="GO" id="GO:0031347">
    <property type="term" value="P:regulation of defense response"/>
    <property type="evidence" value="ECO:0007669"/>
    <property type="project" value="UniProtKB-UniRule"/>
</dbReference>
<comment type="domain">
    <text evidence="4">The jas domain is required for interaction with COI1.</text>
</comment>
<dbReference type="AlphaFoldDB" id="A0A843VMD9"/>
<dbReference type="PANTHER" id="PTHR33077:SF5">
    <property type="entry name" value="PROTEIN TIFY 9"/>
    <property type="match status" value="1"/>
</dbReference>
<dbReference type="PANTHER" id="PTHR33077">
    <property type="entry name" value="PROTEIN TIFY 4A-RELATED-RELATED"/>
    <property type="match status" value="1"/>
</dbReference>
<evidence type="ECO:0000313" key="7">
    <source>
        <dbReference type="Proteomes" id="UP000652761"/>
    </source>
</evidence>
<evidence type="ECO:0000259" key="5">
    <source>
        <dbReference type="PROSITE" id="PS51320"/>
    </source>
</evidence>
<keyword evidence="3" id="KW-0832">Ubl conjugation</keyword>
<dbReference type="Proteomes" id="UP000652761">
    <property type="component" value="Unassembled WGS sequence"/>
</dbReference>
<keyword evidence="4" id="KW-0539">Nucleus</keyword>